<sequence>MEIEKLLTTLGFEVEQVAQLKGVVTALGTAAASIAETISKVKRNLKGFGLTIDNFKAVLSTLAMAVDFVANRFMGFIDSTVKGVKNLAQQKDLLFDISEKELQQADEYQVATQKTALSIDAIKAKIALGLLPNLTAVIDDFNAWLSVNKELIAEGLTQVVKWGSKAILMIRNTVSAISQLIENTIGWKATILGIVAVLAIFKKSMLMAFVANPVMWVVAAIAGLMVLIGDFMAYLNGGESLFAGFWAPAVEWIKSVLAWWNTFYTENKALLDAMAAAWSLMFEGVTMIFGGFFKYISNAFKLLVGLFSGNTTMMSEAWKGMTDGLIQIWEGLKQYFIGFVASFGVMWNMMVQVISNVWNIIKTSALALFDWLVDAVKSVVDNVSKIFLAITHYILAPFENAFALINALFAIFTDDSTSWTEKLGLIFYAIASYLIKPFEAGWQYIKEIFNISNTDIDKFIDDIANTFNSVTELIKKPFDIAFKWVNEKFGWVISGVTSGLQKLGILSEDKQGENSLLNISNATGELIAQNLANPNLSNVTTSNNKNIIVNQGSVNVEQNVMSSDPYQAASLAINGINDNLTQVLYRSLQSAHSN</sequence>
<dbReference type="Proteomes" id="UP000179588">
    <property type="component" value="Unassembled WGS sequence"/>
</dbReference>
<evidence type="ECO:0000313" key="2">
    <source>
        <dbReference type="EMBL" id="OHT23302.1"/>
    </source>
</evidence>
<feature type="transmembrane region" description="Helical" evidence="1">
    <location>
        <begin position="241"/>
        <end position="263"/>
    </location>
</feature>
<evidence type="ECO:0000313" key="3">
    <source>
        <dbReference type="Proteomes" id="UP000179588"/>
    </source>
</evidence>
<feature type="transmembrane region" description="Helical" evidence="1">
    <location>
        <begin position="213"/>
        <end position="235"/>
    </location>
</feature>
<dbReference type="RefSeq" id="WP_070929272.1">
    <property type="nucleotide sequence ID" value="NZ_VAUE01000038.1"/>
</dbReference>
<evidence type="ECO:0000256" key="1">
    <source>
        <dbReference type="SAM" id="Phobius"/>
    </source>
</evidence>
<dbReference type="EMBL" id="LVIE01000190">
    <property type="protein sequence ID" value="OHT23302.1"/>
    <property type="molecule type" value="Genomic_DNA"/>
</dbReference>
<gene>
    <name evidence="2" type="ORF">A3Q29_07770</name>
</gene>
<feature type="transmembrane region" description="Helical" evidence="1">
    <location>
        <begin position="185"/>
        <end position="201"/>
    </location>
</feature>
<keyword evidence="1" id="KW-0812">Transmembrane</keyword>
<reference evidence="2 3" key="1">
    <citation type="submission" date="2016-03" db="EMBL/GenBank/DDBJ databases">
        <title>Genome sequence of Providencia stuartii strain, isolated from the salivary glands of larval Lucilia sericata.</title>
        <authorList>
            <person name="Yuan Y."/>
            <person name="Zhang Y."/>
            <person name="Fu S."/>
            <person name="Crippen T.L."/>
            <person name="Visi D."/>
            <person name="Benbow M.E."/>
            <person name="Allen M."/>
            <person name="Tomberlin J.K."/>
            <person name="Sze S.-H."/>
            <person name="Tarone A.M."/>
        </authorList>
    </citation>
    <scope>NUCLEOTIDE SEQUENCE [LARGE SCALE GENOMIC DNA]</scope>
    <source>
        <strain evidence="2 3">Crippen</strain>
    </source>
</reference>
<organism evidence="2 3">
    <name type="scientific">Providencia stuartii</name>
    <dbReference type="NCBI Taxonomy" id="588"/>
    <lineage>
        <taxon>Bacteria</taxon>
        <taxon>Pseudomonadati</taxon>
        <taxon>Pseudomonadota</taxon>
        <taxon>Gammaproteobacteria</taxon>
        <taxon>Enterobacterales</taxon>
        <taxon>Morganellaceae</taxon>
        <taxon>Providencia</taxon>
    </lineage>
</organism>
<dbReference type="AlphaFoldDB" id="A0A1S1HNA1"/>
<keyword evidence="3" id="KW-1185">Reference proteome</keyword>
<feature type="transmembrane region" description="Helical" evidence="1">
    <location>
        <begin position="335"/>
        <end position="354"/>
    </location>
</feature>
<evidence type="ECO:0008006" key="4">
    <source>
        <dbReference type="Google" id="ProtNLM"/>
    </source>
</evidence>
<comment type="caution">
    <text evidence="2">The sequence shown here is derived from an EMBL/GenBank/DDBJ whole genome shotgun (WGS) entry which is preliminary data.</text>
</comment>
<protein>
    <recommendedName>
        <fullName evidence="4">Phage-related protein</fullName>
    </recommendedName>
</protein>
<keyword evidence="1" id="KW-1133">Transmembrane helix</keyword>
<dbReference type="OrthoDB" id="6466570at2"/>
<accession>A0A1S1HNA1</accession>
<name>A0A1S1HNA1_PROST</name>
<keyword evidence="1" id="KW-0472">Membrane</keyword>
<feature type="transmembrane region" description="Helical" evidence="1">
    <location>
        <begin position="275"/>
        <end position="296"/>
    </location>
</feature>
<proteinExistence type="predicted"/>